<dbReference type="CDD" id="cd02440">
    <property type="entry name" value="AdoMet_MTases"/>
    <property type="match status" value="1"/>
</dbReference>
<proteinExistence type="predicted"/>
<dbReference type="PATRIC" id="fig|864069.3.peg.2975"/>
<dbReference type="OrthoDB" id="9814088at2"/>
<dbReference type="SUPFAM" id="SSF53335">
    <property type="entry name" value="S-adenosyl-L-methionine-dependent methyltransferases"/>
    <property type="match status" value="1"/>
</dbReference>
<dbReference type="InterPro" id="IPR029063">
    <property type="entry name" value="SAM-dependent_MTases_sf"/>
</dbReference>
<keyword evidence="2" id="KW-0808">Transferase</keyword>
<dbReference type="Gene3D" id="3.40.50.150">
    <property type="entry name" value="Vaccinia Virus protein VP39"/>
    <property type="match status" value="1"/>
</dbReference>
<dbReference type="GO" id="GO:0032259">
    <property type="term" value="P:methylation"/>
    <property type="evidence" value="ECO:0007669"/>
    <property type="project" value="UniProtKB-KW"/>
</dbReference>
<dbReference type="InterPro" id="IPR002052">
    <property type="entry name" value="DNA_methylase_N6_adenine_CS"/>
</dbReference>
<dbReference type="RefSeq" id="WP_009491904.1">
    <property type="nucleotide sequence ID" value="NZ_CP141049.1"/>
</dbReference>
<dbReference type="GO" id="GO:0008168">
    <property type="term" value="F:methyltransferase activity"/>
    <property type="evidence" value="ECO:0007669"/>
    <property type="project" value="UniProtKB-KW"/>
</dbReference>
<gene>
    <name evidence="2" type="ORF">MicloDRAFT_00027510</name>
</gene>
<keyword evidence="2" id="KW-0489">Methyltransferase</keyword>
<sequence>MPKLSKEEAARHQEAEKLLEKDVLTVAEREFVLEHWHEGARHLNSVAGAFFTPLELARDFAVEVTGRKIIDLCAGIGRLSYLIKVAADFSRQPLDLTCVEINKDYVEVGRKILPEARWIHADVLDLPKLALGTFDCAIGNPPFGAIRTDTKAPRYKGSHFEYAVIDLASDLADYGVFIVPQGSAPFHLSGTQTFRHATSQKYEAFIKSTGISLQPNCGLDTSGYDHLWRGTSPRTEIVCADFKDIRAERQSIHDSQESHIPGLKAGPSINPAIARRPQQADLFA</sequence>
<dbReference type="eggNOG" id="COG2263">
    <property type="taxonomic scope" value="Bacteria"/>
</dbReference>
<dbReference type="Proteomes" id="UP000003947">
    <property type="component" value="Unassembled WGS sequence"/>
</dbReference>
<organism evidence="2 3">
    <name type="scientific">Microvirga lotononidis</name>
    <dbReference type="NCBI Taxonomy" id="864069"/>
    <lineage>
        <taxon>Bacteria</taxon>
        <taxon>Pseudomonadati</taxon>
        <taxon>Pseudomonadota</taxon>
        <taxon>Alphaproteobacteria</taxon>
        <taxon>Hyphomicrobiales</taxon>
        <taxon>Methylobacteriaceae</taxon>
        <taxon>Microvirga</taxon>
    </lineage>
</organism>
<dbReference type="EMBL" id="JH660644">
    <property type="protein sequence ID" value="EIM28613.1"/>
    <property type="molecule type" value="Genomic_DNA"/>
</dbReference>
<evidence type="ECO:0000313" key="2">
    <source>
        <dbReference type="EMBL" id="EIM28613.1"/>
    </source>
</evidence>
<dbReference type="PROSITE" id="PS00092">
    <property type="entry name" value="N6_MTASE"/>
    <property type="match status" value="1"/>
</dbReference>
<keyword evidence="3" id="KW-1185">Reference proteome</keyword>
<protein>
    <submittedName>
        <fullName evidence="2">Putative RNA methylase</fullName>
    </submittedName>
</protein>
<dbReference type="STRING" id="864069.MicloDRAFT_00027510"/>
<evidence type="ECO:0000313" key="3">
    <source>
        <dbReference type="Proteomes" id="UP000003947"/>
    </source>
</evidence>
<accession>I4YXC1</accession>
<reference evidence="2 3" key="1">
    <citation type="submission" date="2012-02" db="EMBL/GenBank/DDBJ databases">
        <title>Improved High-Quality Draft sequence of Microvirga sp. WSM3557.</title>
        <authorList>
            <consortium name="US DOE Joint Genome Institute"/>
            <person name="Lucas S."/>
            <person name="Han J."/>
            <person name="Lapidus A."/>
            <person name="Cheng J.-F."/>
            <person name="Goodwin L."/>
            <person name="Pitluck S."/>
            <person name="Peters L."/>
            <person name="Zhang X."/>
            <person name="Detter J.C."/>
            <person name="Han C."/>
            <person name="Tapia R."/>
            <person name="Land M."/>
            <person name="Hauser L."/>
            <person name="Kyrpides N."/>
            <person name="Ivanova N."/>
            <person name="Pagani I."/>
            <person name="Brau L."/>
            <person name="Yates R."/>
            <person name="O'Hara G."/>
            <person name="Rui T."/>
            <person name="Howieson J."/>
            <person name="Reeve W."/>
            <person name="Woyke T."/>
        </authorList>
    </citation>
    <scope>NUCLEOTIDE SEQUENCE [LARGE SCALE GENOMIC DNA]</scope>
    <source>
        <strain evidence="2 3">WSM3557</strain>
    </source>
</reference>
<dbReference type="GO" id="GO:0003676">
    <property type="term" value="F:nucleic acid binding"/>
    <property type="evidence" value="ECO:0007669"/>
    <property type="project" value="InterPro"/>
</dbReference>
<feature type="region of interest" description="Disordered" evidence="1">
    <location>
        <begin position="250"/>
        <end position="284"/>
    </location>
</feature>
<dbReference type="HOGENOM" id="CLU_074810_0_0_5"/>
<evidence type="ECO:0000256" key="1">
    <source>
        <dbReference type="SAM" id="MobiDB-lite"/>
    </source>
</evidence>
<name>I4YXC1_9HYPH</name>
<dbReference type="AlphaFoldDB" id="I4YXC1"/>